<proteinExistence type="predicted"/>
<feature type="transmembrane region" description="Helical" evidence="1">
    <location>
        <begin position="293"/>
        <end position="315"/>
    </location>
</feature>
<keyword evidence="3" id="KW-1185">Reference proteome</keyword>
<feature type="transmembrane region" description="Helical" evidence="1">
    <location>
        <begin position="217"/>
        <end position="235"/>
    </location>
</feature>
<keyword evidence="1" id="KW-0812">Transmembrane</keyword>
<evidence type="ECO:0000256" key="1">
    <source>
        <dbReference type="SAM" id="Phobius"/>
    </source>
</evidence>
<name>A0ABN9VPT8_9DINO</name>
<accession>A0ABN9VPT8</accession>
<keyword evidence="1" id="KW-1133">Transmembrane helix</keyword>
<evidence type="ECO:0000313" key="3">
    <source>
        <dbReference type="Proteomes" id="UP001189429"/>
    </source>
</evidence>
<gene>
    <name evidence="2" type="ORF">PCOR1329_LOCUS60124</name>
</gene>
<keyword evidence="1" id="KW-0472">Membrane</keyword>
<dbReference type="EMBL" id="CAUYUJ010017515">
    <property type="protein sequence ID" value="CAK0875448.1"/>
    <property type="molecule type" value="Genomic_DNA"/>
</dbReference>
<organism evidence="2 3">
    <name type="scientific">Prorocentrum cordatum</name>
    <dbReference type="NCBI Taxonomy" id="2364126"/>
    <lineage>
        <taxon>Eukaryota</taxon>
        <taxon>Sar</taxon>
        <taxon>Alveolata</taxon>
        <taxon>Dinophyceae</taxon>
        <taxon>Prorocentrales</taxon>
        <taxon>Prorocentraceae</taxon>
        <taxon>Prorocentrum</taxon>
    </lineage>
</organism>
<sequence length="342" mass="38752">MPASTENDAMISEANGEEEEYNWMELQGNVYSAGIASVIMQIDAKNKGGGDDKVKGAVRIIIAAAVVLLAIGLQVFLVIKVKSLVCAKSVHAIREIYSEYEEHMYSQTDLTVNGKHRGKGPEFFLPDNFDSLDDEIKEDVCQFPLTQPDFLFSILFMWTATIFNEVRKCFNWARRFIMITGTDYSATHVQVTHDSEKYGLDEGTTGLTGLSKLMKTIIGVLFFVQAITALFLLWVGCRWLTATPCFSDLILNGLALTFIVEIKDMLYEHLLPRLFQEETEVIRVRRESLSMHWGTLLVPVLWTVASALWVSLYMACLQQVLPNYRWDIKGPCSNFLMEMTRV</sequence>
<dbReference type="Proteomes" id="UP001189429">
    <property type="component" value="Unassembled WGS sequence"/>
</dbReference>
<protein>
    <submittedName>
        <fullName evidence="2">Uncharacterized protein</fullName>
    </submittedName>
</protein>
<comment type="caution">
    <text evidence="2">The sequence shown here is derived from an EMBL/GenBank/DDBJ whole genome shotgun (WGS) entry which is preliminary data.</text>
</comment>
<evidence type="ECO:0000313" key="2">
    <source>
        <dbReference type="EMBL" id="CAK0875448.1"/>
    </source>
</evidence>
<feature type="transmembrane region" description="Helical" evidence="1">
    <location>
        <begin position="57"/>
        <end position="79"/>
    </location>
</feature>
<reference evidence="2" key="1">
    <citation type="submission" date="2023-10" db="EMBL/GenBank/DDBJ databases">
        <authorList>
            <person name="Chen Y."/>
            <person name="Shah S."/>
            <person name="Dougan E. K."/>
            <person name="Thang M."/>
            <person name="Chan C."/>
        </authorList>
    </citation>
    <scope>NUCLEOTIDE SEQUENCE [LARGE SCALE GENOMIC DNA]</scope>
</reference>